<proteinExistence type="predicted"/>
<dbReference type="VEuPathDB" id="MicrosporidiaDB:CWI39_2093p0010"/>
<feature type="chain" id="PRO_5020273031" evidence="1">
    <location>
        <begin position="18"/>
        <end position="513"/>
    </location>
</feature>
<evidence type="ECO:0000256" key="1">
    <source>
        <dbReference type="SAM" id="SignalP"/>
    </source>
</evidence>
<evidence type="ECO:0000313" key="2">
    <source>
        <dbReference type="EMBL" id="TBU00096.1"/>
    </source>
</evidence>
<dbReference type="Proteomes" id="UP000291404">
    <property type="component" value="Unassembled WGS sequence"/>
</dbReference>
<accession>A0A4Q9KZE6</accession>
<dbReference type="AlphaFoldDB" id="A0A4Q9KZE6"/>
<dbReference type="EMBL" id="PITI01001745">
    <property type="protein sequence ID" value="TBU00096.1"/>
    <property type="molecule type" value="Genomic_DNA"/>
</dbReference>
<evidence type="ECO:0000313" key="3">
    <source>
        <dbReference type="Proteomes" id="UP000291404"/>
    </source>
</evidence>
<dbReference type="VEuPathDB" id="MicrosporidiaDB:CWI39_0513p0010"/>
<reference evidence="2 3" key="1">
    <citation type="submission" date="2017-12" db="EMBL/GenBank/DDBJ databases">
        <authorList>
            <person name="Pombert J.-F."/>
            <person name="Haag K.L."/>
            <person name="Ebert D."/>
        </authorList>
    </citation>
    <scope>NUCLEOTIDE SEQUENCE [LARGE SCALE GENOMIC DNA]</scope>
    <source>
        <strain evidence="2">BE-OM-2</strain>
    </source>
</reference>
<keyword evidence="1" id="KW-0732">Signal</keyword>
<keyword evidence="3" id="KW-1185">Reference proteome</keyword>
<comment type="caution">
    <text evidence="2">The sequence shown here is derived from an EMBL/GenBank/DDBJ whole genome shotgun (WGS) entry which is preliminary data.</text>
</comment>
<organism evidence="2 3">
    <name type="scientific">Hamiltosporidium magnivora</name>
    <dbReference type="NCBI Taxonomy" id="148818"/>
    <lineage>
        <taxon>Eukaryota</taxon>
        <taxon>Fungi</taxon>
        <taxon>Fungi incertae sedis</taxon>
        <taxon>Microsporidia</taxon>
        <taxon>Dubosqiidae</taxon>
        <taxon>Hamiltosporidium</taxon>
    </lineage>
</organism>
<dbReference type="VEuPathDB" id="MicrosporidiaDB:CWI36_1745p0010"/>
<feature type="signal peptide" evidence="1">
    <location>
        <begin position="1"/>
        <end position="17"/>
    </location>
</feature>
<protein>
    <submittedName>
        <fullName evidence="2">Uncharacterized protein</fullName>
    </submittedName>
</protein>
<gene>
    <name evidence="2" type="ORF">CWI36_1745p0010</name>
</gene>
<sequence length="513" mass="61287">MNLLFLSLILLFYLSKASNLPNTFDIDTSGTRNAMNNCKESNKSKDIETEECLNVILSNMPFFTISFVLFCAPKFENFYNLFSEFFIRKYNALLNDFYVEEFNAISTLECFTMFTEYDLYYSTTKSILRYFRRWIINEAIDSKVFDGNENNILNEILMKDDIFEKYLEKVVQEKRGILKWLENMQIFYHKEDYLEIFRNSLHSIEFSRFIRTESLLIFKEIFILLFVINNSSISILSQECPPDCNDFKVKENYFINILRRSYNRNKWKSLKIFQKREICERIDSNTLILITGLDVMCKIFSDKMDPNNLNKNTFSRICYLKGTVYPTFFRSNEIKMYLPHEYDQNFIEYLQKFLSKSESKIIFVILFFSYTDFIVACFLKEIISKFGEKEFYNYFTSDAVKTNEYMKNKAFNDTIHEISTKTSIYEEITTYFIHLTQSMKTQLFLEVSTIKNEEINFLKIYYDILPSISSWILRNNIRNDVFNSKMTTVFLYSLRCCIKQSIKRIMVPQCSSA</sequence>
<name>A0A4Q9KZE6_9MICR</name>